<feature type="transmembrane region" description="Helical" evidence="1">
    <location>
        <begin position="168"/>
        <end position="188"/>
    </location>
</feature>
<dbReference type="EMBL" id="KC246793">
    <property type="protein sequence ID" value="AHF24418.1"/>
    <property type="molecule type" value="Genomic_DNA"/>
</dbReference>
<keyword evidence="2" id="KW-0732">Signal</keyword>
<feature type="signal peptide" evidence="2">
    <location>
        <begin position="1"/>
        <end position="23"/>
    </location>
</feature>
<organism evidence="3">
    <name type="scientific">uncultured bacterium Contig1761</name>
    <dbReference type="NCBI Taxonomy" id="1393505"/>
    <lineage>
        <taxon>Bacteria</taxon>
        <taxon>environmental samples</taxon>
    </lineage>
</organism>
<accession>W0FI52</accession>
<dbReference type="AlphaFoldDB" id="W0FI52"/>
<dbReference type="PROSITE" id="PS51257">
    <property type="entry name" value="PROKAR_LIPOPROTEIN"/>
    <property type="match status" value="1"/>
</dbReference>
<keyword evidence="1" id="KW-0812">Transmembrane</keyword>
<evidence type="ECO:0000256" key="2">
    <source>
        <dbReference type="SAM" id="SignalP"/>
    </source>
</evidence>
<protein>
    <recommendedName>
        <fullName evidence="4">Lipoprotein</fullName>
    </recommendedName>
</protein>
<evidence type="ECO:0000256" key="1">
    <source>
        <dbReference type="SAM" id="Phobius"/>
    </source>
</evidence>
<keyword evidence="1" id="KW-1133">Transmembrane helix</keyword>
<evidence type="ECO:0000313" key="3">
    <source>
        <dbReference type="EMBL" id="AHF24418.1"/>
    </source>
</evidence>
<proteinExistence type="predicted"/>
<name>W0FI52_9BACT</name>
<reference evidence="3" key="1">
    <citation type="journal article" date="2013" name="PLoS ONE">
        <title>Metagenomic insights into the carbohydrate-active enzymes carried by the microorganisms adhering to solid digesta in the rumen of cows.</title>
        <authorList>
            <person name="Wang L."/>
            <person name="Hatem A."/>
            <person name="Catalyurek U.V."/>
            <person name="Morrison M."/>
            <person name="Yu Z."/>
        </authorList>
    </citation>
    <scope>NUCLEOTIDE SEQUENCE</scope>
</reference>
<feature type="chain" id="PRO_5004788343" description="Lipoprotein" evidence="2">
    <location>
        <begin position="24"/>
        <end position="196"/>
    </location>
</feature>
<keyword evidence="1" id="KW-0472">Membrane</keyword>
<evidence type="ECO:0008006" key="4">
    <source>
        <dbReference type="Google" id="ProtNLM"/>
    </source>
</evidence>
<sequence>MRFRTILLLATALFILACGTACCENAATDSIICDEWDWDNESVNTFKGSIDLSQWNGLELTLEMKAAFEPESEAAAEIQPKFTHFNGSRLTMLEQRDNITCTPEAGQTAIGFSGSLRMPEKDHFRKITIELEAVDAEGKQLKKISATVSRGGNNSSQSGNIFYIPFEIRTVAIIIAAAAALIWLLAIVRNRILNRK</sequence>